<evidence type="ECO:0000259" key="8">
    <source>
        <dbReference type="Pfam" id="PF00535"/>
    </source>
</evidence>
<keyword evidence="2" id="KW-0328">Glycosyltransferase</keyword>
<gene>
    <name evidence="9" type="ORF">JCM5805K_1187</name>
</gene>
<dbReference type="GO" id="GO:0005886">
    <property type="term" value="C:plasma membrane"/>
    <property type="evidence" value="ECO:0007669"/>
    <property type="project" value="TreeGrafter"/>
</dbReference>
<evidence type="ECO:0000313" key="10">
    <source>
        <dbReference type="Proteomes" id="UP000031847"/>
    </source>
</evidence>
<evidence type="ECO:0000256" key="2">
    <source>
        <dbReference type="ARBA" id="ARBA00022676"/>
    </source>
</evidence>
<dbReference type="InterPro" id="IPR029044">
    <property type="entry name" value="Nucleotide-diphossugar_trans"/>
</dbReference>
<dbReference type="Pfam" id="PF00535">
    <property type="entry name" value="Glycos_transf_2"/>
    <property type="match status" value="1"/>
</dbReference>
<feature type="transmembrane region" description="Helical" evidence="7">
    <location>
        <begin position="273"/>
        <end position="298"/>
    </location>
</feature>
<keyword evidence="5 7" id="KW-1133">Transmembrane helix</keyword>
<evidence type="ECO:0000256" key="1">
    <source>
        <dbReference type="ARBA" id="ARBA00004141"/>
    </source>
</evidence>
<reference evidence="9 10" key="1">
    <citation type="submission" date="2015-01" db="EMBL/GenBank/DDBJ databases">
        <title>Lactococcus lactis subsp.lactis JCM 5805 whole genome shotgun sequence.</title>
        <authorList>
            <person name="Fujii T."/>
            <person name="Tomita Y."/>
            <person name="Ikushima S."/>
            <person name="Fujiwara D."/>
        </authorList>
    </citation>
    <scope>NUCLEOTIDE SEQUENCE [LARGE SCALE GENOMIC DNA]</scope>
    <source>
        <strain evidence="9 10">JCM 5805</strain>
    </source>
</reference>
<organism evidence="9 10">
    <name type="scientific">Lactococcus lactis subsp. lactis</name>
    <name type="common">Streptococcus lactis</name>
    <dbReference type="NCBI Taxonomy" id="1360"/>
    <lineage>
        <taxon>Bacteria</taxon>
        <taxon>Bacillati</taxon>
        <taxon>Bacillota</taxon>
        <taxon>Bacilli</taxon>
        <taxon>Lactobacillales</taxon>
        <taxon>Streptococcaceae</taxon>
        <taxon>Lactococcus</taxon>
    </lineage>
</organism>
<comment type="subcellular location">
    <subcellularLocation>
        <location evidence="1">Membrane</location>
        <topology evidence="1">Multi-pass membrane protein</topology>
    </subcellularLocation>
</comment>
<dbReference type="GO" id="GO:0016757">
    <property type="term" value="F:glycosyltransferase activity"/>
    <property type="evidence" value="ECO:0007669"/>
    <property type="project" value="UniProtKB-KW"/>
</dbReference>
<dbReference type="CDD" id="cd04187">
    <property type="entry name" value="DPM1_like_bac"/>
    <property type="match status" value="1"/>
</dbReference>
<evidence type="ECO:0000256" key="6">
    <source>
        <dbReference type="ARBA" id="ARBA00023136"/>
    </source>
</evidence>
<keyword evidence="6 7" id="KW-0472">Membrane</keyword>
<evidence type="ECO:0000313" key="9">
    <source>
        <dbReference type="EMBL" id="GAM80079.1"/>
    </source>
</evidence>
<dbReference type="Proteomes" id="UP000031847">
    <property type="component" value="Unassembled WGS sequence"/>
</dbReference>
<name>A0A0B8R1D7_LACLL</name>
<proteinExistence type="predicted"/>
<dbReference type="SUPFAM" id="SSF53448">
    <property type="entry name" value="Nucleotide-diphospho-sugar transferases"/>
    <property type="match status" value="1"/>
</dbReference>
<sequence>MNMTKILYMVLPCYNEELVLDETSERLKAKYEQLISNNIISPKSRVVYVNDGSKDKTWEKIQGKHNENPMFSGINLSRNRGHQNALLAGLMTVRNLADCVISMDADLQDDINAIDEMLEKFENENCDIVYGVRDNRDTDTVFKRRTAGAFYKLMQGLGSQSVPNHADFRLMSRRALDGLAQFPEQNLFLRGMVPLVGYKSDIVYYKRGERFAGESKYPLKKMISFALDGITSTSAAPMRLIFWIGLIWFLLAIVGAIYIIARHFINGSDVAGWASTMLAIVGFGGANLLALGVIGEYIGKIFLEVKQRPRYLIEDFINED</sequence>
<dbReference type="PANTHER" id="PTHR48090">
    <property type="entry name" value="UNDECAPRENYL-PHOSPHATE 4-DEOXY-4-FORMAMIDO-L-ARABINOSE TRANSFERASE-RELATED"/>
    <property type="match status" value="1"/>
</dbReference>
<feature type="domain" description="Glycosyltransferase 2-like" evidence="8">
    <location>
        <begin position="10"/>
        <end position="177"/>
    </location>
</feature>
<dbReference type="PANTHER" id="PTHR48090:SF1">
    <property type="entry name" value="PROPHAGE BACTOPRENOL GLUCOSYL TRANSFERASE HOMOLOG"/>
    <property type="match status" value="1"/>
</dbReference>
<dbReference type="AlphaFoldDB" id="A0A0B8R1D7"/>
<feature type="transmembrane region" description="Helical" evidence="7">
    <location>
        <begin position="240"/>
        <end position="261"/>
    </location>
</feature>
<dbReference type="InterPro" id="IPR050256">
    <property type="entry name" value="Glycosyltransferase_2"/>
</dbReference>
<evidence type="ECO:0000256" key="5">
    <source>
        <dbReference type="ARBA" id="ARBA00022989"/>
    </source>
</evidence>
<dbReference type="InterPro" id="IPR001173">
    <property type="entry name" value="Glyco_trans_2-like"/>
</dbReference>
<dbReference type="EMBL" id="BBSI01000017">
    <property type="protein sequence ID" value="GAM80079.1"/>
    <property type="molecule type" value="Genomic_DNA"/>
</dbReference>
<keyword evidence="4 7" id="KW-0812">Transmembrane</keyword>
<dbReference type="Gene3D" id="3.90.550.10">
    <property type="entry name" value="Spore Coat Polysaccharide Biosynthesis Protein SpsA, Chain A"/>
    <property type="match status" value="1"/>
</dbReference>
<keyword evidence="3 9" id="KW-0808">Transferase</keyword>
<protein>
    <submittedName>
        <fullName evidence="9">Glycosyltransferases</fullName>
    </submittedName>
</protein>
<evidence type="ECO:0000256" key="4">
    <source>
        <dbReference type="ARBA" id="ARBA00022692"/>
    </source>
</evidence>
<evidence type="ECO:0000256" key="3">
    <source>
        <dbReference type="ARBA" id="ARBA00022679"/>
    </source>
</evidence>
<evidence type="ECO:0000256" key="7">
    <source>
        <dbReference type="SAM" id="Phobius"/>
    </source>
</evidence>
<comment type="caution">
    <text evidence="9">The sequence shown here is derived from an EMBL/GenBank/DDBJ whole genome shotgun (WGS) entry which is preliminary data.</text>
</comment>
<accession>A0A0B8R1D7</accession>